<dbReference type="KEGG" id="gax:Pan161_58710"/>
<dbReference type="EMBL" id="CP036343">
    <property type="protein sequence ID" value="QDT94178.1"/>
    <property type="molecule type" value="Genomic_DNA"/>
</dbReference>
<protein>
    <recommendedName>
        <fullName evidence="3">TIR domain-containing protein</fullName>
    </recommendedName>
</protein>
<dbReference type="AlphaFoldDB" id="A0A517VME0"/>
<dbReference type="InterPro" id="IPR035897">
    <property type="entry name" value="Toll_tir_struct_dom_sf"/>
</dbReference>
<dbReference type="Gene3D" id="3.40.50.10140">
    <property type="entry name" value="Toll/interleukin-1 receptor homology (TIR) domain"/>
    <property type="match status" value="1"/>
</dbReference>
<dbReference type="SUPFAM" id="SSF52200">
    <property type="entry name" value="Toll/Interleukin receptor TIR domain"/>
    <property type="match status" value="1"/>
</dbReference>
<evidence type="ECO:0008006" key="3">
    <source>
        <dbReference type="Google" id="ProtNLM"/>
    </source>
</evidence>
<evidence type="ECO:0000313" key="1">
    <source>
        <dbReference type="EMBL" id="QDT94178.1"/>
    </source>
</evidence>
<evidence type="ECO:0000313" key="2">
    <source>
        <dbReference type="Proteomes" id="UP000316855"/>
    </source>
</evidence>
<proteinExistence type="predicted"/>
<dbReference type="Proteomes" id="UP000316855">
    <property type="component" value="Chromosome"/>
</dbReference>
<dbReference type="OrthoDB" id="122965at2"/>
<dbReference type="RefSeq" id="WP_145232103.1">
    <property type="nucleotide sequence ID" value="NZ_CP036343.1"/>
</dbReference>
<reference evidence="1 2" key="1">
    <citation type="submission" date="2019-02" db="EMBL/GenBank/DDBJ databases">
        <title>Deep-cultivation of Planctomycetes and their phenomic and genomic characterization uncovers novel biology.</title>
        <authorList>
            <person name="Wiegand S."/>
            <person name="Jogler M."/>
            <person name="Boedeker C."/>
            <person name="Pinto D."/>
            <person name="Vollmers J."/>
            <person name="Rivas-Marin E."/>
            <person name="Kohn T."/>
            <person name="Peeters S.H."/>
            <person name="Heuer A."/>
            <person name="Rast P."/>
            <person name="Oberbeckmann S."/>
            <person name="Bunk B."/>
            <person name="Jeske O."/>
            <person name="Meyerdierks A."/>
            <person name="Storesund J.E."/>
            <person name="Kallscheuer N."/>
            <person name="Luecker S."/>
            <person name="Lage O.M."/>
            <person name="Pohl T."/>
            <person name="Merkel B.J."/>
            <person name="Hornburger P."/>
            <person name="Mueller R.-W."/>
            <person name="Bruemmer F."/>
            <person name="Labrenz M."/>
            <person name="Spormann A.M."/>
            <person name="Op den Camp H."/>
            <person name="Overmann J."/>
            <person name="Amann R."/>
            <person name="Jetten M.S.M."/>
            <person name="Mascher T."/>
            <person name="Medema M.H."/>
            <person name="Devos D.P."/>
            <person name="Kaster A.-K."/>
            <person name="Ovreas L."/>
            <person name="Rohde M."/>
            <person name="Galperin M.Y."/>
            <person name="Jogler C."/>
        </authorList>
    </citation>
    <scope>NUCLEOTIDE SEQUENCE [LARGE SCALE GENOMIC DNA]</scope>
    <source>
        <strain evidence="1 2">Pan161</strain>
    </source>
</reference>
<keyword evidence="2" id="KW-1185">Reference proteome</keyword>
<sequence>MKTKVFLSWGGATSRDIAKETKRWMESVIQAVDPFYSDRNIESGSYFPAELIKPLEATNIGVLCLTKECLNNKWVHFETGNLFKGDTKSRVHTLLFGLESSQVESPLSFFQHKNFEKQKFKEFMEVINEDTGELKLDPNRFNEYFDREWPLYEENINNILKQDSGSCDIKPRPQSDMIEEILELVRSTQRNISAEKYEQRYKYLVAQLLFLVNKMGKHVPRDIGPDFLNAYYGLLSRVRTEQSFINKDNYVVLDKLVKDFPSLEMQILLEEQLEKDLETKELEKLNDESSA</sequence>
<organism evidence="1 2">
    <name type="scientific">Gimesia algae</name>
    <dbReference type="NCBI Taxonomy" id="2527971"/>
    <lineage>
        <taxon>Bacteria</taxon>
        <taxon>Pseudomonadati</taxon>
        <taxon>Planctomycetota</taxon>
        <taxon>Planctomycetia</taxon>
        <taxon>Planctomycetales</taxon>
        <taxon>Planctomycetaceae</taxon>
        <taxon>Gimesia</taxon>
    </lineage>
</organism>
<gene>
    <name evidence="1" type="ORF">Pan161_58710</name>
</gene>
<name>A0A517VME0_9PLAN</name>
<accession>A0A517VME0</accession>